<dbReference type="RefSeq" id="WP_086078908.1">
    <property type="nucleotide sequence ID" value="NZ_CP021111.1"/>
</dbReference>
<dbReference type="InterPro" id="IPR011008">
    <property type="entry name" value="Dimeric_a/b-barrel"/>
</dbReference>
<organism evidence="1 2">
    <name type="scientific">Bordetella genomosp. 13</name>
    <dbReference type="NCBI Taxonomy" id="463040"/>
    <lineage>
        <taxon>Bacteria</taxon>
        <taxon>Pseudomonadati</taxon>
        <taxon>Pseudomonadota</taxon>
        <taxon>Betaproteobacteria</taxon>
        <taxon>Burkholderiales</taxon>
        <taxon>Alcaligenaceae</taxon>
        <taxon>Bordetella</taxon>
    </lineage>
</organism>
<dbReference type="Proteomes" id="UP000194161">
    <property type="component" value="Chromosome"/>
</dbReference>
<keyword evidence="2" id="KW-1185">Reference proteome</keyword>
<reference evidence="1 2" key="1">
    <citation type="submission" date="2017-05" db="EMBL/GenBank/DDBJ databases">
        <title>Complete and WGS of Bordetella genogroups.</title>
        <authorList>
            <person name="Spilker T."/>
            <person name="LiPuma J."/>
        </authorList>
    </citation>
    <scope>NUCLEOTIDE SEQUENCE [LARGE SCALE GENOMIC DNA]</scope>
    <source>
        <strain evidence="1 2">AU7206</strain>
    </source>
</reference>
<dbReference type="SUPFAM" id="SSF54909">
    <property type="entry name" value="Dimeric alpha+beta barrel"/>
    <property type="match status" value="1"/>
</dbReference>
<dbReference type="AlphaFoldDB" id="A0A1W6ZE63"/>
<evidence type="ECO:0000313" key="1">
    <source>
        <dbReference type="EMBL" id="ARP95144.1"/>
    </source>
</evidence>
<dbReference type="KEGG" id="bgm:CAL15_12600"/>
<evidence type="ECO:0008006" key="3">
    <source>
        <dbReference type="Google" id="ProtNLM"/>
    </source>
</evidence>
<name>A0A1W6ZE63_9BORD</name>
<dbReference type="OrthoDB" id="6537357at2"/>
<dbReference type="STRING" id="463040.CAL15_12600"/>
<proteinExistence type="predicted"/>
<gene>
    <name evidence="1" type="ORF">CAL15_12600</name>
</gene>
<accession>A0A1W6ZE63</accession>
<dbReference type="EMBL" id="CP021111">
    <property type="protein sequence ID" value="ARP95144.1"/>
    <property type="molecule type" value="Genomic_DNA"/>
</dbReference>
<evidence type="ECO:0000313" key="2">
    <source>
        <dbReference type="Proteomes" id="UP000194161"/>
    </source>
</evidence>
<sequence>MEQMLIKFPEETITHAALRALPGVGQGDAWIYQAADHLETYALLARPAGAAALRAALQARHPRAHAVALDLTTDVAGQAAGQPAPWFYVVETDIKQGAEADFDRWYEEEHLPGLAAVPGTVRARRYLAKEGSPRYYACYDLASRETFGSPPWLAVRGTDWSSRVRPNFINTKRTMFHAVPANQET</sequence>
<protein>
    <recommendedName>
        <fullName evidence="3">ABM domain-containing protein</fullName>
    </recommendedName>
</protein>